<feature type="domain" description="TonB C-terminal" evidence="11">
    <location>
        <begin position="246"/>
        <end position="351"/>
    </location>
</feature>
<keyword evidence="5" id="KW-0997">Cell inner membrane</keyword>
<gene>
    <name evidence="12" type="ORF">LGH70_13800</name>
</gene>
<evidence type="ECO:0000313" key="12">
    <source>
        <dbReference type="EMBL" id="MCB2378670.1"/>
    </source>
</evidence>
<keyword evidence="13" id="KW-1185">Reference proteome</keyword>
<evidence type="ECO:0000256" key="9">
    <source>
        <dbReference type="ARBA" id="ARBA00023136"/>
    </source>
</evidence>
<keyword evidence="6" id="KW-0812">Transmembrane</keyword>
<reference evidence="12" key="1">
    <citation type="submission" date="2021-10" db="EMBL/GenBank/DDBJ databases">
        <authorList>
            <person name="Dean J.D."/>
            <person name="Kim M.K."/>
            <person name="Newey C.N."/>
            <person name="Stoker T.S."/>
            <person name="Thompson D.W."/>
            <person name="Grose J.H."/>
        </authorList>
    </citation>
    <scope>NUCLEOTIDE SEQUENCE</scope>
    <source>
        <strain evidence="12">BT635</strain>
    </source>
</reference>
<feature type="region of interest" description="Disordered" evidence="10">
    <location>
        <begin position="199"/>
        <end position="234"/>
    </location>
</feature>
<keyword evidence="9" id="KW-0472">Membrane</keyword>
<evidence type="ECO:0000256" key="10">
    <source>
        <dbReference type="SAM" id="MobiDB-lite"/>
    </source>
</evidence>
<dbReference type="InterPro" id="IPR006260">
    <property type="entry name" value="TonB/TolA_C"/>
</dbReference>
<dbReference type="NCBIfam" id="TIGR01352">
    <property type="entry name" value="tonB_Cterm"/>
    <property type="match status" value="1"/>
</dbReference>
<evidence type="ECO:0000256" key="7">
    <source>
        <dbReference type="ARBA" id="ARBA00022927"/>
    </source>
</evidence>
<dbReference type="PANTHER" id="PTHR33446">
    <property type="entry name" value="PROTEIN TONB-RELATED"/>
    <property type="match status" value="1"/>
</dbReference>
<keyword evidence="4" id="KW-1003">Cell membrane</keyword>
<accession>A0ABS8AE26</accession>
<keyword evidence="3" id="KW-0813">Transport</keyword>
<dbReference type="Gene3D" id="3.30.1150.10">
    <property type="match status" value="1"/>
</dbReference>
<evidence type="ECO:0000256" key="6">
    <source>
        <dbReference type="ARBA" id="ARBA00022692"/>
    </source>
</evidence>
<comment type="similarity">
    <text evidence="2">Belongs to the TonB family.</text>
</comment>
<name>A0ABS8AE26_9BACT</name>
<organism evidence="12 13">
    <name type="scientific">Hymenobacter nitidus</name>
    <dbReference type="NCBI Taxonomy" id="2880929"/>
    <lineage>
        <taxon>Bacteria</taxon>
        <taxon>Pseudomonadati</taxon>
        <taxon>Bacteroidota</taxon>
        <taxon>Cytophagia</taxon>
        <taxon>Cytophagales</taxon>
        <taxon>Hymenobacteraceae</taxon>
        <taxon>Hymenobacter</taxon>
    </lineage>
</organism>
<proteinExistence type="inferred from homology"/>
<dbReference type="Pfam" id="PF03544">
    <property type="entry name" value="TonB_C"/>
    <property type="match status" value="1"/>
</dbReference>
<comment type="caution">
    <text evidence="12">The sequence shown here is derived from an EMBL/GenBank/DDBJ whole genome shotgun (WGS) entry which is preliminary data.</text>
</comment>
<dbReference type="InterPro" id="IPR051045">
    <property type="entry name" value="TonB-dependent_transducer"/>
</dbReference>
<evidence type="ECO:0000256" key="3">
    <source>
        <dbReference type="ARBA" id="ARBA00022448"/>
    </source>
</evidence>
<dbReference type="PROSITE" id="PS52015">
    <property type="entry name" value="TONB_CTD"/>
    <property type="match status" value="1"/>
</dbReference>
<keyword evidence="7" id="KW-0653">Protein transport</keyword>
<dbReference type="SUPFAM" id="SSF74653">
    <property type="entry name" value="TolA/TonB C-terminal domain"/>
    <property type="match status" value="1"/>
</dbReference>
<evidence type="ECO:0000256" key="4">
    <source>
        <dbReference type="ARBA" id="ARBA00022475"/>
    </source>
</evidence>
<protein>
    <submittedName>
        <fullName evidence="12">M56 family metallopeptidase</fullName>
    </submittedName>
</protein>
<comment type="subcellular location">
    <subcellularLocation>
        <location evidence="1">Cell inner membrane</location>
        <topology evidence="1">Single-pass membrane protein</topology>
        <orientation evidence="1">Periplasmic side</orientation>
    </subcellularLocation>
</comment>
<dbReference type="Pfam" id="PF05569">
    <property type="entry name" value="Peptidase_M56"/>
    <property type="match status" value="1"/>
</dbReference>
<keyword evidence="8" id="KW-1133">Transmembrane helix</keyword>
<evidence type="ECO:0000256" key="5">
    <source>
        <dbReference type="ARBA" id="ARBA00022519"/>
    </source>
</evidence>
<evidence type="ECO:0000259" key="11">
    <source>
        <dbReference type="PROSITE" id="PS52015"/>
    </source>
</evidence>
<dbReference type="InterPro" id="IPR008756">
    <property type="entry name" value="Peptidase_M56"/>
</dbReference>
<dbReference type="EMBL" id="JAJADQ010000007">
    <property type="protein sequence ID" value="MCB2378670.1"/>
    <property type="molecule type" value="Genomic_DNA"/>
</dbReference>
<feature type="compositionally biased region" description="Pro residues" evidence="10">
    <location>
        <begin position="200"/>
        <end position="230"/>
    </location>
</feature>
<dbReference type="RefSeq" id="WP_226186637.1">
    <property type="nucleotide sequence ID" value="NZ_JAJADQ010000007.1"/>
</dbReference>
<dbReference type="InterPro" id="IPR037682">
    <property type="entry name" value="TonB_C"/>
</dbReference>
<dbReference type="PANTHER" id="PTHR33446:SF2">
    <property type="entry name" value="PROTEIN TONB"/>
    <property type="match status" value="1"/>
</dbReference>
<evidence type="ECO:0000256" key="1">
    <source>
        <dbReference type="ARBA" id="ARBA00004383"/>
    </source>
</evidence>
<evidence type="ECO:0000256" key="8">
    <source>
        <dbReference type="ARBA" id="ARBA00022989"/>
    </source>
</evidence>
<evidence type="ECO:0000313" key="13">
    <source>
        <dbReference type="Proteomes" id="UP001165297"/>
    </source>
</evidence>
<evidence type="ECO:0000256" key="2">
    <source>
        <dbReference type="ARBA" id="ARBA00006555"/>
    </source>
</evidence>
<dbReference type="Proteomes" id="UP001165297">
    <property type="component" value="Unassembled WGS sequence"/>
</dbReference>
<sequence length="367" mass="40043">MAVAAILLGRLALQLGRLWRLTHRLPREMHLSYTLVYTDGRLPISSFGRWVFWDETAPLTSAEARQVLQHEVAHVTQGHTLDRLGLEVLRAALWLNPFVHLYPRALELTHEYLADKAVLGAGAQPTVVTAYSSLLARLTLHRLTSRSSLLHSFTYSQTLTRIAMLTCSHPARRWKQWLTLPTTLGLLLTLALVNVACESTPPPPPPPLQAELAPAPPLPPVPALPPPPPAEETVYDNVDQLPEYPGGQQGLTQAIMATLKYPAAAKAARLGGIVFVQFVVSSQGRTTSVALKKGIVAPGHEAGAQAMNEAAVEAVKQLTANWRPGRLQGKPVAVSFTLPITFEPYSEPRSTGLILPFQQWNGMFSAC</sequence>